<dbReference type="CDD" id="cd12797">
    <property type="entry name" value="M23_peptidase"/>
    <property type="match status" value="1"/>
</dbReference>
<protein>
    <submittedName>
        <fullName evidence="3">Murein DD-endopeptidase MepM/ murein hydrolase activator NlpD</fullName>
    </submittedName>
</protein>
<evidence type="ECO:0000259" key="2">
    <source>
        <dbReference type="Pfam" id="PF01551"/>
    </source>
</evidence>
<dbReference type="GO" id="GO:0004222">
    <property type="term" value="F:metalloendopeptidase activity"/>
    <property type="evidence" value="ECO:0007669"/>
    <property type="project" value="TreeGrafter"/>
</dbReference>
<organism evidence="3 4">
    <name type="scientific">Pseudosporangium ferrugineum</name>
    <dbReference type="NCBI Taxonomy" id="439699"/>
    <lineage>
        <taxon>Bacteria</taxon>
        <taxon>Bacillati</taxon>
        <taxon>Actinomycetota</taxon>
        <taxon>Actinomycetes</taxon>
        <taxon>Micromonosporales</taxon>
        <taxon>Micromonosporaceae</taxon>
        <taxon>Pseudosporangium</taxon>
    </lineage>
</organism>
<feature type="domain" description="M23ase beta-sheet core" evidence="2">
    <location>
        <begin position="180"/>
        <end position="273"/>
    </location>
</feature>
<reference evidence="3 4" key="1">
    <citation type="submission" date="2018-03" db="EMBL/GenBank/DDBJ databases">
        <title>Genomic Encyclopedia of Archaeal and Bacterial Type Strains, Phase II (KMG-II): from individual species to whole genera.</title>
        <authorList>
            <person name="Goeker M."/>
        </authorList>
    </citation>
    <scope>NUCLEOTIDE SEQUENCE [LARGE SCALE GENOMIC DNA]</scope>
    <source>
        <strain evidence="3 4">DSM 45348</strain>
    </source>
</reference>
<dbReference type="Pfam" id="PF01551">
    <property type="entry name" value="Peptidase_M23"/>
    <property type="match status" value="1"/>
</dbReference>
<feature type="compositionally biased region" description="Low complexity" evidence="1">
    <location>
        <begin position="75"/>
        <end position="107"/>
    </location>
</feature>
<dbReference type="SUPFAM" id="SSF51261">
    <property type="entry name" value="Duplicated hybrid motif"/>
    <property type="match status" value="1"/>
</dbReference>
<evidence type="ECO:0000256" key="1">
    <source>
        <dbReference type="SAM" id="MobiDB-lite"/>
    </source>
</evidence>
<proteinExistence type="predicted"/>
<dbReference type="PANTHER" id="PTHR21666">
    <property type="entry name" value="PEPTIDASE-RELATED"/>
    <property type="match status" value="1"/>
</dbReference>
<dbReference type="Proteomes" id="UP000239209">
    <property type="component" value="Unassembled WGS sequence"/>
</dbReference>
<feature type="compositionally biased region" description="Low complexity" evidence="1">
    <location>
        <begin position="115"/>
        <end position="140"/>
    </location>
</feature>
<feature type="compositionally biased region" description="Basic and acidic residues" evidence="1">
    <location>
        <begin position="16"/>
        <end position="30"/>
    </location>
</feature>
<comment type="caution">
    <text evidence="3">The sequence shown here is derived from an EMBL/GenBank/DDBJ whole genome shotgun (WGS) entry which is preliminary data.</text>
</comment>
<dbReference type="InterPro" id="IPR011055">
    <property type="entry name" value="Dup_hybrid_motif"/>
</dbReference>
<dbReference type="RefSeq" id="WP_245908357.1">
    <property type="nucleotide sequence ID" value="NZ_PVZG01000009.1"/>
</dbReference>
<feature type="region of interest" description="Disordered" evidence="1">
    <location>
        <begin position="1"/>
        <end position="30"/>
    </location>
</feature>
<keyword evidence="4" id="KW-1185">Reference proteome</keyword>
<dbReference type="EMBL" id="PVZG01000009">
    <property type="protein sequence ID" value="PRY28134.1"/>
    <property type="molecule type" value="Genomic_DNA"/>
</dbReference>
<dbReference type="PANTHER" id="PTHR21666:SF270">
    <property type="entry name" value="MUREIN HYDROLASE ACTIVATOR ENVC"/>
    <property type="match status" value="1"/>
</dbReference>
<name>A0A2T0S3X6_9ACTN</name>
<dbReference type="InterPro" id="IPR016047">
    <property type="entry name" value="M23ase_b-sheet_dom"/>
</dbReference>
<sequence length="292" mass="29551">MQHRAPRNTPGRHRRTEPLHSHRAPREPIAEKGRYAVAAALVAGVGVTGVTAASDGTAQAGGVSTPRTQIAAQALPATAAAPAPSEALAGTPTTTGPGTPAVTTGPADRTGADPTASQPAEAGATATAAGEANTQGTGTADPADISSVAQRRKVKPLPLWVNPMPQGSVTSCFGQRWGRLHAGVDLAAASGTPIVAAGKGIVVAAGPAEGYGNAVLIDHGNGYLTHYGHMSVITAKLGQRVRAGDQIGEEGSTGHSTGPHLHFEVHKGSYQNPIEPTRWMRDRGVDIPGCTA</sequence>
<accession>A0A2T0S3X6</accession>
<evidence type="ECO:0000313" key="4">
    <source>
        <dbReference type="Proteomes" id="UP000239209"/>
    </source>
</evidence>
<dbReference type="InterPro" id="IPR050570">
    <property type="entry name" value="Cell_wall_metabolism_enzyme"/>
</dbReference>
<dbReference type="AlphaFoldDB" id="A0A2T0S3X6"/>
<keyword evidence="3" id="KW-0378">Hydrolase</keyword>
<feature type="region of interest" description="Disordered" evidence="1">
    <location>
        <begin position="75"/>
        <end position="146"/>
    </location>
</feature>
<dbReference type="Gene3D" id="2.70.70.10">
    <property type="entry name" value="Glucose Permease (Domain IIA)"/>
    <property type="match status" value="1"/>
</dbReference>
<gene>
    <name evidence="3" type="ORF">CLV70_109291</name>
</gene>
<evidence type="ECO:0000313" key="3">
    <source>
        <dbReference type="EMBL" id="PRY28134.1"/>
    </source>
</evidence>
<feature type="compositionally biased region" description="Basic residues" evidence="1">
    <location>
        <begin position="1"/>
        <end position="15"/>
    </location>
</feature>